<evidence type="ECO:0000256" key="4">
    <source>
        <dbReference type="PIRSR" id="PIRSR602129-50"/>
    </source>
</evidence>
<protein>
    <submittedName>
        <fullName evidence="6">Uncharacterized protein</fullName>
    </submittedName>
</protein>
<name>A0AAW0DJB6_9AGAR</name>
<dbReference type="InterPro" id="IPR050477">
    <property type="entry name" value="GrpII_AminoAcid_Decarb"/>
</dbReference>
<comment type="cofactor">
    <cofactor evidence="1 4">
        <name>pyridoxal 5'-phosphate</name>
        <dbReference type="ChEBI" id="CHEBI:597326"/>
    </cofactor>
</comment>
<proteinExistence type="predicted"/>
<keyword evidence="2 4" id="KW-0663">Pyridoxal phosphate</keyword>
<dbReference type="InterPro" id="IPR002129">
    <property type="entry name" value="PyrdxlP-dep_de-COase"/>
</dbReference>
<evidence type="ECO:0000256" key="2">
    <source>
        <dbReference type="ARBA" id="ARBA00022898"/>
    </source>
</evidence>
<keyword evidence="7" id="KW-1185">Reference proteome</keyword>
<dbReference type="Pfam" id="PF00282">
    <property type="entry name" value="Pyridoxal_deC"/>
    <property type="match status" value="1"/>
</dbReference>
<organism evidence="6 7">
    <name type="scientific">Paramarasmius palmivorus</name>
    <dbReference type="NCBI Taxonomy" id="297713"/>
    <lineage>
        <taxon>Eukaryota</taxon>
        <taxon>Fungi</taxon>
        <taxon>Dikarya</taxon>
        <taxon>Basidiomycota</taxon>
        <taxon>Agaricomycotina</taxon>
        <taxon>Agaricomycetes</taxon>
        <taxon>Agaricomycetidae</taxon>
        <taxon>Agaricales</taxon>
        <taxon>Marasmiineae</taxon>
        <taxon>Marasmiaceae</taxon>
        <taxon>Paramarasmius</taxon>
    </lineage>
</organism>
<reference evidence="6 7" key="1">
    <citation type="submission" date="2024-01" db="EMBL/GenBank/DDBJ databases">
        <title>A draft genome for a cacao thread blight-causing isolate of Paramarasmius palmivorus.</title>
        <authorList>
            <person name="Baruah I.K."/>
            <person name="Bukari Y."/>
            <person name="Amoako-Attah I."/>
            <person name="Meinhardt L.W."/>
            <person name="Bailey B.A."/>
            <person name="Cohen S.P."/>
        </authorList>
    </citation>
    <scope>NUCLEOTIDE SEQUENCE [LARGE SCALE GENOMIC DNA]</scope>
    <source>
        <strain evidence="6 7">GH-12</strain>
    </source>
</reference>
<comment type="caution">
    <text evidence="6">The sequence shown here is derived from an EMBL/GenBank/DDBJ whole genome shotgun (WGS) entry which is preliminary data.</text>
</comment>
<dbReference type="EMBL" id="JAYKXP010000014">
    <property type="protein sequence ID" value="KAK7051050.1"/>
    <property type="molecule type" value="Genomic_DNA"/>
</dbReference>
<evidence type="ECO:0000256" key="3">
    <source>
        <dbReference type="ARBA" id="ARBA00023239"/>
    </source>
</evidence>
<evidence type="ECO:0000256" key="1">
    <source>
        <dbReference type="ARBA" id="ARBA00001933"/>
    </source>
</evidence>
<evidence type="ECO:0000313" key="6">
    <source>
        <dbReference type="EMBL" id="KAK7051050.1"/>
    </source>
</evidence>
<dbReference type="GO" id="GO:0016830">
    <property type="term" value="F:carbon-carbon lyase activity"/>
    <property type="evidence" value="ECO:0007669"/>
    <property type="project" value="InterPro"/>
</dbReference>
<dbReference type="Proteomes" id="UP001383192">
    <property type="component" value="Unassembled WGS sequence"/>
</dbReference>
<dbReference type="Gene3D" id="3.40.640.10">
    <property type="entry name" value="Type I PLP-dependent aspartate aminotransferase-like (Major domain)"/>
    <property type="match status" value="1"/>
</dbReference>
<evidence type="ECO:0000256" key="5">
    <source>
        <dbReference type="SAM" id="MobiDB-lite"/>
    </source>
</evidence>
<dbReference type="GO" id="GO:0030170">
    <property type="term" value="F:pyridoxal phosphate binding"/>
    <property type="evidence" value="ECO:0007669"/>
    <property type="project" value="InterPro"/>
</dbReference>
<dbReference type="PANTHER" id="PTHR42735">
    <property type="match status" value="1"/>
</dbReference>
<feature type="modified residue" description="N6-(pyridoxal phosphate)lysine" evidence="4">
    <location>
        <position position="453"/>
    </location>
</feature>
<sequence length="709" mass="79086">MPLHTTLFPSPPTKTDWESKSSQEKYNTMGSWFLGPRGENAGILKDKFSSIIDHIVLGRTQNFADPSFITSEMKSSQEFQDSVALLQTNLDVLADRLAENHVPFYSPRYAGHMNGDLSMSAVLGYVLAQQYNQNNVAPEGGPTTSFIEYFVGQQLCEMLGYNILKPGDGASGEKQIYAWGHIAADGSIANLESIWYDLISLHRIARNLKYYPLSLHKAMDPGAPLESLADTFIVNLCDGTQKNFYSCDTWELLNLSPTEVADIPERLFAQYDISSDYLSKVLEPFSIQTVGKAKLDEDFGIKDPVQYFISAANHYSWPKGCAITGIGRDNLINVDVTYEAKIDTEKLEALLNKRLEEKKAVYCVVAIVGTTEHGAVDNVKEILRIRDDMAKKGMSFMVHVDSAWGGYFATKRVMGFRDTPLPSYAFSIPLNDWTNMQMLFLHSVDSITIDPHKSGFVPYPAGGLCLRDGRHRFLTTWTSPYINAEAGTDIAVGIYGVEGSKPGASAVAVLFSHENIGLLDGGYADLLGTAMLTGVKMYGLWSTVSLNSPDLLATPFRLLPVERDYYPEPAPPEEINKQLQEIWNQVVILSNDEIERDTTLVKKLTPDTIINAFACNFRLRDSSVNTDVVEANFLNKRIYSRLSIATLKDELSDRPVLILQTEFKQDVYKDALTLFKRRMGLPESAENLIALSNVSMFVLPYLFVRRCGV</sequence>
<keyword evidence="3" id="KW-0456">Lyase</keyword>
<gene>
    <name evidence="6" type="ORF">VNI00_005162</name>
</gene>
<dbReference type="InterPro" id="IPR015421">
    <property type="entry name" value="PyrdxlP-dep_Trfase_major"/>
</dbReference>
<dbReference type="InterPro" id="IPR015424">
    <property type="entry name" value="PyrdxlP-dep_Trfase"/>
</dbReference>
<accession>A0AAW0DJB6</accession>
<dbReference type="AlphaFoldDB" id="A0AAW0DJB6"/>
<dbReference type="SUPFAM" id="SSF53383">
    <property type="entry name" value="PLP-dependent transferases"/>
    <property type="match status" value="1"/>
</dbReference>
<dbReference type="PANTHER" id="PTHR42735:SF4">
    <property type="entry name" value="PYRIDOXAL PHOSPHATE-DEPENDENT DECARBOXYLASE FAMILY PROTEIN"/>
    <property type="match status" value="1"/>
</dbReference>
<feature type="region of interest" description="Disordered" evidence="5">
    <location>
        <begin position="1"/>
        <end position="22"/>
    </location>
</feature>
<evidence type="ECO:0000313" key="7">
    <source>
        <dbReference type="Proteomes" id="UP001383192"/>
    </source>
</evidence>
<dbReference type="GO" id="GO:0019752">
    <property type="term" value="P:carboxylic acid metabolic process"/>
    <property type="evidence" value="ECO:0007669"/>
    <property type="project" value="InterPro"/>
</dbReference>